<sequence>MKLSNKYEDAKKHLQNAYDIQSGWASFMLEQKAPLNEQLKEISQDKHLSTAGKLAKTDATRKKAGIEALKKMQTRKEKYVAELTKANKVADKVFYKKPKAPDAVTLERFNDRLREVKTQLALGSNEALSKQLLNSFVSSIKDPHLASLVRDDFLSLSQSIVGIADNAATTKLEMSKIYEGLRENFESEEVRGARQILEYTSQQIEKPKISNDGGLFEEKAVELFGKELGQYIRNPEDYFATHPEEKPEEYVDEELEADTKAHKQEAEFAETVSNISATTEEKESNGQLNI</sequence>
<evidence type="ECO:0000313" key="3">
    <source>
        <dbReference type="Proteomes" id="UP001341820"/>
    </source>
</evidence>
<comment type="caution">
    <text evidence="2">The sequence shown here is derived from an EMBL/GenBank/DDBJ whole genome shotgun (WGS) entry which is preliminary data.</text>
</comment>
<evidence type="ECO:0000313" key="2">
    <source>
        <dbReference type="EMBL" id="MED4127478.1"/>
    </source>
</evidence>
<gene>
    <name evidence="2" type="ORF">P5F74_04925</name>
</gene>
<proteinExistence type="predicted"/>
<dbReference type="EMBL" id="JAROAS010000006">
    <property type="protein sequence ID" value="MED4127478.1"/>
    <property type="molecule type" value="Genomic_DNA"/>
</dbReference>
<name>A0ABU6NJ80_9BACI</name>
<accession>A0ABU6NJ80</accession>
<dbReference type="RefSeq" id="WP_328236682.1">
    <property type="nucleotide sequence ID" value="NZ_JAROAS010000006.1"/>
</dbReference>
<protein>
    <submittedName>
        <fullName evidence="2">Uncharacterized protein</fullName>
    </submittedName>
</protein>
<feature type="region of interest" description="Disordered" evidence="1">
    <location>
        <begin position="271"/>
        <end position="290"/>
    </location>
</feature>
<dbReference type="Proteomes" id="UP001341820">
    <property type="component" value="Unassembled WGS sequence"/>
</dbReference>
<organism evidence="2 3">
    <name type="scientific">Shouchella miscanthi</name>
    <dbReference type="NCBI Taxonomy" id="2598861"/>
    <lineage>
        <taxon>Bacteria</taxon>
        <taxon>Bacillati</taxon>
        <taxon>Bacillota</taxon>
        <taxon>Bacilli</taxon>
        <taxon>Bacillales</taxon>
        <taxon>Bacillaceae</taxon>
        <taxon>Shouchella</taxon>
    </lineage>
</organism>
<reference evidence="2 3" key="1">
    <citation type="submission" date="2023-03" db="EMBL/GenBank/DDBJ databases">
        <title>Bacillus Genome Sequencing.</title>
        <authorList>
            <person name="Dunlap C."/>
        </authorList>
    </citation>
    <scope>NUCLEOTIDE SEQUENCE [LARGE SCALE GENOMIC DNA]</scope>
    <source>
        <strain evidence="2 3">B-4107</strain>
    </source>
</reference>
<evidence type="ECO:0000256" key="1">
    <source>
        <dbReference type="SAM" id="MobiDB-lite"/>
    </source>
</evidence>
<keyword evidence="3" id="KW-1185">Reference proteome</keyword>